<evidence type="ECO:0000256" key="3">
    <source>
        <dbReference type="SAM" id="MobiDB-lite"/>
    </source>
</evidence>
<keyword evidence="6" id="KW-1185">Reference proteome</keyword>
<evidence type="ECO:0000256" key="1">
    <source>
        <dbReference type="ARBA" id="ARBA00004370"/>
    </source>
</evidence>
<dbReference type="HOGENOM" id="CLU_072301_4_0_11"/>
<comment type="subcellular location">
    <subcellularLocation>
        <location evidence="1">Membrane</location>
    </subcellularLocation>
</comment>
<evidence type="ECO:0000256" key="4">
    <source>
        <dbReference type="SAM" id="Phobius"/>
    </source>
</evidence>
<dbReference type="RefSeq" id="WP_025349217.1">
    <property type="nucleotide sequence ID" value="NZ_CP006850.1"/>
</dbReference>
<dbReference type="STRING" id="1415166.NONO_c29700"/>
<dbReference type="PATRIC" id="fig|1415166.3.peg.3043"/>
<dbReference type="AlphaFoldDB" id="W5TEU5"/>
<dbReference type="PANTHER" id="PTHR37042">
    <property type="entry name" value="OUTER MEMBRANE PROTEIN RV1973"/>
    <property type="match status" value="1"/>
</dbReference>
<proteinExistence type="predicted"/>
<evidence type="ECO:0000256" key="2">
    <source>
        <dbReference type="ARBA" id="ARBA00023136"/>
    </source>
</evidence>
<keyword evidence="4" id="KW-1133">Transmembrane helix</keyword>
<dbReference type="eggNOG" id="ENOG503308M">
    <property type="taxonomic scope" value="Bacteria"/>
</dbReference>
<dbReference type="EMBL" id="CP006850">
    <property type="protein sequence ID" value="AHH17757.1"/>
    <property type="molecule type" value="Genomic_DNA"/>
</dbReference>
<feature type="transmembrane region" description="Helical" evidence="4">
    <location>
        <begin position="90"/>
        <end position="108"/>
    </location>
</feature>
<feature type="compositionally biased region" description="Low complexity" evidence="3">
    <location>
        <begin position="21"/>
        <end position="30"/>
    </location>
</feature>
<keyword evidence="2 4" id="KW-0472">Membrane</keyword>
<evidence type="ECO:0000313" key="5">
    <source>
        <dbReference type="EMBL" id="AHH17757.1"/>
    </source>
</evidence>
<dbReference type="Proteomes" id="UP000019150">
    <property type="component" value="Chromosome"/>
</dbReference>
<keyword evidence="4" id="KW-0812">Transmembrane</keyword>
<dbReference type="KEGG" id="nno:NONO_c29700"/>
<protein>
    <recommendedName>
        <fullName evidence="7">Mce-associated membrane protein</fullName>
    </recommendedName>
</protein>
<name>W5TEU5_9NOCA</name>
<dbReference type="PANTHER" id="PTHR37042:SF4">
    <property type="entry name" value="OUTER MEMBRANE PROTEIN RV1973"/>
    <property type="match status" value="1"/>
</dbReference>
<sequence>MARSTVDNSELAETVEEHPALEAGGAAPPGTSDEAEEIASPNTPGEAEGTTPDTSGEARTGMGKVVRLVAMTLVLRFLAMRTVLRRIATGAVLVIAVAAIVLSTVFGWKLHQRNEIQSASDAALAAARAYALTLTTVDSGNLDGNFKAVLDGATGDFKDMYSRSSGRLRQLLLDNKATGKGTVLDAAVKSATTSKVEVLLFVDQTVTNSAAPDARVDRSRVQMTMELVGDRWLASEVTLP</sequence>
<gene>
    <name evidence="5" type="ORF">NONO_c29700</name>
</gene>
<accession>W5TEU5</accession>
<dbReference type="GO" id="GO:0016020">
    <property type="term" value="C:membrane"/>
    <property type="evidence" value="ECO:0007669"/>
    <property type="project" value="UniProtKB-SubCell"/>
</dbReference>
<feature type="region of interest" description="Disordered" evidence="3">
    <location>
        <begin position="1"/>
        <end position="59"/>
    </location>
</feature>
<evidence type="ECO:0008006" key="7">
    <source>
        <dbReference type="Google" id="ProtNLM"/>
    </source>
</evidence>
<reference evidence="5 6" key="1">
    <citation type="journal article" date="2014" name="Appl. Environ. Microbiol.">
        <title>Insights into the Microbial Degradation of Rubber and Gutta-Percha by Analysis of the Complete Genome of Nocardia nova SH22a.</title>
        <authorList>
            <person name="Luo Q."/>
            <person name="Hiessl S."/>
            <person name="Poehlein A."/>
            <person name="Daniel R."/>
            <person name="Steinbuchel A."/>
        </authorList>
    </citation>
    <scope>NUCLEOTIDE SEQUENCE [LARGE SCALE GENOMIC DNA]</scope>
    <source>
        <strain evidence="5">SH22a</strain>
    </source>
</reference>
<organism evidence="5 6">
    <name type="scientific">Nocardia nova SH22a</name>
    <dbReference type="NCBI Taxonomy" id="1415166"/>
    <lineage>
        <taxon>Bacteria</taxon>
        <taxon>Bacillati</taxon>
        <taxon>Actinomycetota</taxon>
        <taxon>Actinomycetes</taxon>
        <taxon>Mycobacteriales</taxon>
        <taxon>Nocardiaceae</taxon>
        <taxon>Nocardia</taxon>
    </lineage>
</organism>
<evidence type="ECO:0000313" key="6">
    <source>
        <dbReference type="Proteomes" id="UP000019150"/>
    </source>
</evidence>